<protein>
    <recommendedName>
        <fullName evidence="1">Integrase catalytic domain-containing protein</fullName>
    </recommendedName>
</protein>
<name>A0A2Z6QP65_9GLOM</name>
<evidence type="ECO:0000313" key="2">
    <source>
        <dbReference type="EMBL" id="GBB87639.1"/>
    </source>
</evidence>
<keyword evidence="3" id="KW-1185">Reference proteome</keyword>
<dbReference type="AlphaFoldDB" id="A0A2Z6QP65"/>
<sequence length="632" mass="71710">MEYTFISKEMFETLLNNYLSRLPECKQDKALINLDLLGKIKAVLLDPKNFHICDKNTRNWAMKRFCLEEVVPGDFRVLVKADNKPVLVVENMYEILCRTHAEIDQHGGQKQLWKSIKERWSWVKQDLVEKFVNNCNICAIRKPSFHPLAAKPIIARNFLSRIQIDLIDLSYDPDGEYKYICHIRDHFTRFSWAKALTSKRAVEVAAYLFDLFHFLGSPPKILQSDNGKEFTATIIKELISLWPTVKIINGRPRHPQSQGLVERANGILQQKLGKWKEDTGRNDWSFGLHSVILSMNHSYCRSHKKTPYELVFGDKPHGGCTLIEDLFSKGIYDEENIPETVTIKDFEYSAENLDDDMVDEQVSIPLPAIPASSSSFPAPSLSTLPTPISLPSVPAPSPQIIKDLGEIEERDDDCISIDSVDTVKSAQIQYETYNVNDNEHTPKISQYHPIPIDPVLIDITNTAIRSETTITGHDILREAARKNLQSYTDKMVNQMNKKKRSISYEVGDLVRITIPKIDRSGIDRPTLPCKVLEITKNNQYVLGSKFGIINVHYSPREIEPLGTIDFPELNNLPSNKISVREAAHLQSTGLVTGAICNCKSNCNNNKCRCKKVGQNCGSRCHSGRPCQNKCEN</sequence>
<feature type="domain" description="Integrase catalytic" evidence="1">
    <location>
        <begin position="148"/>
        <end position="315"/>
    </location>
</feature>
<dbReference type="InterPro" id="IPR012337">
    <property type="entry name" value="RNaseH-like_sf"/>
</dbReference>
<dbReference type="Gene3D" id="3.30.420.10">
    <property type="entry name" value="Ribonuclease H-like superfamily/Ribonuclease H"/>
    <property type="match status" value="1"/>
</dbReference>
<dbReference type="PROSITE" id="PS50994">
    <property type="entry name" value="INTEGRASE"/>
    <property type="match status" value="1"/>
</dbReference>
<evidence type="ECO:0000259" key="1">
    <source>
        <dbReference type="PROSITE" id="PS50994"/>
    </source>
</evidence>
<dbReference type="InterPro" id="IPR001584">
    <property type="entry name" value="Integrase_cat-core"/>
</dbReference>
<evidence type="ECO:0000313" key="3">
    <source>
        <dbReference type="Proteomes" id="UP000247702"/>
    </source>
</evidence>
<dbReference type="GO" id="GO:0005634">
    <property type="term" value="C:nucleus"/>
    <property type="evidence" value="ECO:0007669"/>
    <property type="project" value="UniProtKB-ARBA"/>
</dbReference>
<dbReference type="STRING" id="94130.A0A2Z6QP65"/>
<dbReference type="GO" id="GO:0003676">
    <property type="term" value="F:nucleic acid binding"/>
    <property type="evidence" value="ECO:0007669"/>
    <property type="project" value="InterPro"/>
</dbReference>
<dbReference type="PANTHER" id="PTHR37984:SF5">
    <property type="entry name" value="PROTEIN NYNRIN-LIKE"/>
    <property type="match status" value="1"/>
</dbReference>
<dbReference type="InterPro" id="IPR036397">
    <property type="entry name" value="RNaseH_sf"/>
</dbReference>
<dbReference type="SUPFAM" id="SSF53098">
    <property type="entry name" value="Ribonuclease H-like"/>
    <property type="match status" value="1"/>
</dbReference>
<comment type="caution">
    <text evidence="2">The sequence shown here is derived from an EMBL/GenBank/DDBJ whole genome shotgun (WGS) entry which is preliminary data.</text>
</comment>
<dbReference type="Proteomes" id="UP000247702">
    <property type="component" value="Unassembled WGS sequence"/>
</dbReference>
<accession>A0A2Z6QP65</accession>
<dbReference type="PANTHER" id="PTHR37984">
    <property type="entry name" value="PROTEIN CBG26694"/>
    <property type="match status" value="1"/>
</dbReference>
<reference evidence="2 3" key="1">
    <citation type="submission" date="2017-11" db="EMBL/GenBank/DDBJ databases">
        <title>The genome of Rhizophagus clarus HR1 reveals common genetic basis of auxotrophy among arbuscular mycorrhizal fungi.</title>
        <authorList>
            <person name="Kobayashi Y."/>
        </authorList>
    </citation>
    <scope>NUCLEOTIDE SEQUENCE [LARGE SCALE GENOMIC DNA]</scope>
    <source>
        <strain evidence="2 3">HR1</strain>
    </source>
</reference>
<dbReference type="InterPro" id="IPR050951">
    <property type="entry name" value="Retrovirus_Pol_polyprotein"/>
</dbReference>
<dbReference type="EMBL" id="BEXD01000458">
    <property type="protein sequence ID" value="GBB87639.1"/>
    <property type="molecule type" value="Genomic_DNA"/>
</dbReference>
<organism evidence="2 3">
    <name type="scientific">Rhizophagus clarus</name>
    <dbReference type="NCBI Taxonomy" id="94130"/>
    <lineage>
        <taxon>Eukaryota</taxon>
        <taxon>Fungi</taxon>
        <taxon>Fungi incertae sedis</taxon>
        <taxon>Mucoromycota</taxon>
        <taxon>Glomeromycotina</taxon>
        <taxon>Glomeromycetes</taxon>
        <taxon>Glomerales</taxon>
        <taxon>Glomeraceae</taxon>
        <taxon>Rhizophagus</taxon>
    </lineage>
</organism>
<dbReference type="GO" id="GO:0015074">
    <property type="term" value="P:DNA integration"/>
    <property type="evidence" value="ECO:0007669"/>
    <property type="project" value="InterPro"/>
</dbReference>
<proteinExistence type="predicted"/>
<gene>
    <name evidence="2" type="ORF">RclHR1_01410022</name>
</gene>
<dbReference type="Pfam" id="PF00665">
    <property type="entry name" value="rve"/>
    <property type="match status" value="1"/>
</dbReference>